<sequence>MAVQEQYRKANDRIHAPEDLVRRTEAAVRQEEKRQKIYAIRRYAAVAAAACLCLAGFGVWNFSVRDRIVVQDVEIGADEFRAQMNLGGHGASGDGAQIQKIPAEGGGPEDTDTQKENTKSPDVRVEKYDSKNEIPQEMWELEPSRINRREVYIGRSEDTWYAAFEKDGAYWFAEADSAAEEELTEYLKDIL</sequence>
<evidence type="ECO:0000313" key="4">
    <source>
        <dbReference type="Proteomes" id="UP000322025"/>
    </source>
</evidence>
<keyword evidence="2" id="KW-1133">Transmembrane helix</keyword>
<comment type="caution">
    <text evidence="3">The sequence shown here is derived from an EMBL/GenBank/DDBJ whole genome shotgun (WGS) entry which is preliminary data.</text>
</comment>
<evidence type="ECO:0000256" key="2">
    <source>
        <dbReference type="SAM" id="Phobius"/>
    </source>
</evidence>
<protein>
    <recommendedName>
        <fullName evidence="5">DUF4367 domain-containing protein</fullName>
    </recommendedName>
</protein>
<reference evidence="3" key="1">
    <citation type="submission" date="2019-07" db="EMBL/GenBank/DDBJ databases">
        <authorList>
            <person name="Wongkuna S."/>
            <person name="Scaria J."/>
        </authorList>
    </citation>
    <scope>NUCLEOTIDE SEQUENCE [LARGE SCALE GENOMIC DNA]</scope>
    <source>
        <strain evidence="3">SW178</strain>
    </source>
</reference>
<keyword evidence="2" id="KW-0472">Membrane</keyword>
<keyword evidence="4" id="KW-1185">Reference proteome</keyword>
<organism evidence="3 4">
    <name type="scientific">Mediterraneibacter catenae</name>
    <dbReference type="NCBI Taxonomy" id="2594882"/>
    <lineage>
        <taxon>Bacteria</taxon>
        <taxon>Bacillati</taxon>
        <taxon>Bacillota</taxon>
        <taxon>Clostridia</taxon>
        <taxon>Lachnospirales</taxon>
        <taxon>Lachnospiraceae</taxon>
        <taxon>Mediterraneibacter</taxon>
    </lineage>
</organism>
<gene>
    <name evidence="3" type="ORF">FNY66_07615</name>
</gene>
<evidence type="ECO:0008006" key="5">
    <source>
        <dbReference type="Google" id="ProtNLM"/>
    </source>
</evidence>
<proteinExistence type="predicted"/>
<name>A0A5M9HXR9_9FIRM</name>
<feature type="region of interest" description="Disordered" evidence="1">
    <location>
        <begin position="86"/>
        <end position="123"/>
    </location>
</feature>
<evidence type="ECO:0000256" key="1">
    <source>
        <dbReference type="SAM" id="MobiDB-lite"/>
    </source>
</evidence>
<keyword evidence="2" id="KW-0812">Transmembrane</keyword>
<dbReference type="Proteomes" id="UP000322025">
    <property type="component" value="Unassembled WGS sequence"/>
</dbReference>
<evidence type="ECO:0000313" key="3">
    <source>
        <dbReference type="EMBL" id="KAA8501467.1"/>
    </source>
</evidence>
<feature type="transmembrane region" description="Helical" evidence="2">
    <location>
        <begin position="43"/>
        <end position="62"/>
    </location>
</feature>
<dbReference type="AlphaFoldDB" id="A0A5M9HXR9"/>
<dbReference type="OrthoDB" id="9857780at2"/>
<dbReference type="EMBL" id="VMSO01000008">
    <property type="protein sequence ID" value="KAA8501467.1"/>
    <property type="molecule type" value="Genomic_DNA"/>
</dbReference>
<accession>A0A5M9HXR9</accession>
<feature type="compositionally biased region" description="Basic and acidic residues" evidence="1">
    <location>
        <begin position="112"/>
        <end position="123"/>
    </location>
</feature>